<dbReference type="PRINTS" id="PR00778">
    <property type="entry name" value="HTHARSR"/>
</dbReference>
<dbReference type="GO" id="GO:0003700">
    <property type="term" value="F:DNA-binding transcription factor activity"/>
    <property type="evidence" value="ECO:0007669"/>
    <property type="project" value="InterPro"/>
</dbReference>
<dbReference type="Gene3D" id="1.10.10.10">
    <property type="entry name" value="Winged helix-like DNA-binding domain superfamily/Winged helix DNA-binding domain"/>
    <property type="match status" value="1"/>
</dbReference>
<evidence type="ECO:0000256" key="1">
    <source>
        <dbReference type="ARBA" id="ARBA00023015"/>
    </source>
</evidence>
<keyword evidence="3" id="KW-0804">Transcription</keyword>
<dbReference type="Pfam" id="PF09860">
    <property type="entry name" value="DUF2087"/>
    <property type="match status" value="1"/>
</dbReference>
<dbReference type="Proteomes" id="UP000051888">
    <property type="component" value="Unassembled WGS sequence"/>
</dbReference>
<reference evidence="5 6" key="1">
    <citation type="submission" date="2015-09" db="EMBL/GenBank/DDBJ databases">
        <title>Genome sequencing project for genomic taxonomy and phylogenomics of Bacillus-like bacteria.</title>
        <authorList>
            <person name="Liu B."/>
            <person name="Wang J."/>
            <person name="Zhu Y."/>
            <person name="Liu G."/>
            <person name="Chen Q."/>
            <person name="Chen Z."/>
            <person name="Lan J."/>
            <person name="Che J."/>
            <person name="Ge C."/>
            <person name="Shi H."/>
            <person name="Pan Z."/>
            <person name="Liu X."/>
        </authorList>
    </citation>
    <scope>NUCLEOTIDE SEQUENCE [LARGE SCALE GENOMIC DNA]</scope>
    <source>
        <strain evidence="5 6">LMG 18435</strain>
    </source>
</reference>
<dbReference type="OrthoDB" id="529288at2"/>
<dbReference type="NCBIfam" id="NF033788">
    <property type="entry name" value="HTH_metalloreg"/>
    <property type="match status" value="1"/>
</dbReference>
<dbReference type="InterPro" id="IPR036388">
    <property type="entry name" value="WH-like_DNA-bd_sf"/>
</dbReference>
<name>A0A0Q3WP53_9BACI</name>
<evidence type="ECO:0000313" key="6">
    <source>
        <dbReference type="Proteomes" id="UP000051888"/>
    </source>
</evidence>
<feature type="domain" description="HTH arsR-type" evidence="4">
    <location>
        <begin position="1"/>
        <end position="92"/>
    </location>
</feature>
<dbReference type="CDD" id="cd00090">
    <property type="entry name" value="HTH_ARSR"/>
    <property type="match status" value="1"/>
</dbReference>
<keyword evidence="1" id="KW-0805">Transcription regulation</keyword>
<dbReference type="PATRIC" id="fig|157838.3.peg.466"/>
<keyword evidence="2" id="KW-0238">DNA-binding</keyword>
<dbReference type="InterPro" id="IPR001845">
    <property type="entry name" value="HTH_ArsR_DNA-bd_dom"/>
</dbReference>
<dbReference type="RefSeq" id="WP_055738135.1">
    <property type="nucleotide sequence ID" value="NZ_JAAIWL010000007.1"/>
</dbReference>
<evidence type="ECO:0000256" key="2">
    <source>
        <dbReference type="ARBA" id="ARBA00023125"/>
    </source>
</evidence>
<dbReference type="PROSITE" id="PS50987">
    <property type="entry name" value="HTH_ARSR_2"/>
    <property type="match status" value="1"/>
</dbReference>
<organism evidence="5 6">
    <name type="scientific">Heyndrickxia shackletonii</name>
    <dbReference type="NCBI Taxonomy" id="157838"/>
    <lineage>
        <taxon>Bacteria</taxon>
        <taxon>Bacillati</taxon>
        <taxon>Bacillota</taxon>
        <taxon>Bacilli</taxon>
        <taxon>Bacillales</taxon>
        <taxon>Bacillaceae</taxon>
        <taxon>Heyndrickxia</taxon>
    </lineage>
</organism>
<dbReference type="EMBL" id="LJJC01000004">
    <property type="protein sequence ID" value="KQL52451.1"/>
    <property type="molecule type" value="Genomic_DNA"/>
</dbReference>
<dbReference type="Pfam" id="PF01022">
    <property type="entry name" value="HTH_5"/>
    <property type="match status" value="1"/>
</dbReference>
<keyword evidence="6" id="KW-1185">Reference proteome</keyword>
<protein>
    <submittedName>
        <fullName evidence="5">ArsR family transcriptional regulator</fullName>
    </submittedName>
</protein>
<dbReference type="AlphaFoldDB" id="A0A0Q3WP53"/>
<evidence type="ECO:0000256" key="3">
    <source>
        <dbReference type="ARBA" id="ARBA00023163"/>
    </source>
</evidence>
<dbReference type="InterPro" id="IPR036390">
    <property type="entry name" value="WH_DNA-bd_sf"/>
</dbReference>
<evidence type="ECO:0000259" key="4">
    <source>
        <dbReference type="PROSITE" id="PS50987"/>
    </source>
</evidence>
<gene>
    <name evidence="5" type="ORF">AN964_02100</name>
</gene>
<dbReference type="SMART" id="SM00418">
    <property type="entry name" value="HTH_ARSR"/>
    <property type="match status" value="1"/>
</dbReference>
<dbReference type="PANTHER" id="PTHR33154:SF33">
    <property type="entry name" value="TRANSCRIPTIONAL REPRESSOR SDPR"/>
    <property type="match status" value="1"/>
</dbReference>
<dbReference type="InterPro" id="IPR011991">
    <property type="entry name" value="ArsR-like_HTH"/>
</dbReference>
<proteinExistence type="predicted"/>
<dbReference type="PANTHER" id="PTHR33154">
    <property type="entry name" value="TRANSCRIPTIONAL REGULATOR, ARSR FAMILY"/>
    <property type="match status" value="1"/>
</dbReference>
<dbReference type="SUPFAM" id="SSF46785">
    <property type="entry name" value="Winged helix' DNA-binding domain"/>
    <property type="match status" value="1"/>
</dbReference>
<dbReference type="InterPro" id="IPR018656">
    <property type="entry name" value="DUF2087"/>
</dbReference>
<dbReference type="InterPro" id="IPR051081">
    <property type="entry name" value="HTH_MetalResp_TranReg"/>
</dbReference>
<dbReference type="GO" id="GO:0003677">
    <property type="term" value="F:DNA binding"/>
    <property type="evidence" value="ECO:0007669"/>
    <property type="project" value="UniProtKB-KW"/>
</dbReference>
<comment type="caution">
    <text evidence="5">The sequence shown here is derived from an EMBL/GenBank/DDBJ whole genome shotgun (WGS) entry which is preliminary data.</text>
</comment>
<evidence type="ECO:0000313" key="5">
    <source>
        <dbReference type="EMBL" id="KQL52451.1"/>
    </source>
</evidence>
<dbReference type="STRING" id="157838.AN964_02100"/>
<sequence length="192" mass="22148">MQLNKIVEFHKALGDLTRIRIIALLQQGPLHGQAIAGKLGLKPPTITHHIAKLREVGLIKERRDKNTIYFSLNTKILETSAKAILTVGTGGVSNMEMSVTEEERAAIINNFFTKGGKLKNYPAQRKKKLVVLAHMAKGLEFGKVYPEKEINEYLKQFHEDYATLRRELIMCQYMYRENNQYELNPVELWWLH</sequence>
<accession>A0A0Q3WP53</accession>